<keyword evidence="2" id="KW-1185">Reference proteome</keyword>
<evidence type="ECO:0000313" key="1">
    <source>
        <dbReference type="EMBL" id="KAJ3019359.1"/>
    </source>
</evidence>
<sequence>MGCHARRARLAASLKSADFSLVPTPLPATRSSLPCLVRASSRVRFETVRASVCPCVCFVVRFVSPGSRDGVAMPPGVDFRSVDQFRPSLLAFFKTGPSSLGSALTYDYGLHFWPSGVQTAGR</sequence>
<name>A0ACC1QD55_9APHY</name>
<dbReference type="EMBL" id="JANSHE010000012">
    <property type="protein sequence ID" value="KAJ3019359.1"/>
    <property type="molecule type" value="Genomic_DNA"/>
</dbReference>
<dbReference type="Proteomes" id="UP001144978">
    <property type="component" value="Unassembled WGS sequence"/>
</dbReference>
<accession>A0ACC1QD55</accession>
<organism evidence="1 2">
    <name type="scientific">Trametes sanguinea</name>
    <dbReference type="NCBI Taxonomy" id="158606"/>
    <lineage>
        <taxon>Eukaryota</taxon>
        <taxon>Fungi</taxon>
        <taxon>Dikarya</taxon>
        <taxon>Basidiomycota</taxon>
        <taxon>Agaricomycotina</taxon>
        <taxon>Agaricomycetes</taxon>
        <taxon>Polyporales</taxon>
        <taxon>Polyporaceae</taxon>
        <taxon>Trametes</taxon>
    </lineage>
</organism>
<proteinExistence type="predicted"/>
<evidence type="ECO:0000313" key="2">
    <source>
        <dbReference type="Proteomes" id="UP001144978"/>
    </source>
</evidence>
<comment type="caution">
    <text evidence="1">The sequence shown here is derived from an EMBL/GenBank/DDBJ whole genome shotgun (WGS) entry which is preliminary data.</text>
</comment>
<gene>
    <name evidence="1" type="ORF">NUW54_g103</name>
</gene>
<protein>
    <submittedName>
        <fullName evidence="1">Uncharacterized protein</fullName>
    </submittedName>
</protein>
<reference evidence="1" key="1">
    <citation type="submission" date="2022-08" db="EMBL/GenBank/DDBJ databases">
        <title>Genome Sequence of Pycnoporus sanguineus.</title>
        <authorList>
            <person name="Buettner E."/>
        </authorList>
    </citation>
    <scope>NUCLEOTIDE SEQUENCE</scope>
    <source>
        <strain evidence="1">CG-C14</strain>
    </source>
</reference>